<sequence>MIRCVMVSQEDEPNAGSVHDKDQAEIRKFLVQKYKKLPWKPEQEDEPNAGSIHDKDQAEIRKFLVQKYKKLPWKPEFKGQANLHVFEDWCGSSVAQLRKNLHFPLYPHFAVSSDDNSEFWLSSDDSPLNARLVAYVGKLGSEWTAPGEFTKFRSQASKSVQ</sequence>
<evidence type="ECO:0000313" key="2">
    <source>
        <dbReference type="Proteomes" id="UP000290572"/>
    </source>
</evidence>
<keyword evidence="2" id="KW-1185">Reference proteome</keyword>
<dbReference type="Proteomes" id="UP000290572">
    <property type="component" value="Unassembled WGS sequence"/>
</dbReference>
<proteinExistence type="predicted"/>
<comment type="caution">
    <text evidence="1">The sequence shown here is derived from an EMBL/GenBank/DDBJ whole genome shotgun (WGS) entry which is preliminary data.</text>
</comment>
<dbReference type="EMBL" id="QBIY01013492">
    <property type="protein sequence ID" value="RXN02873.1"/>
    <property type="molecule type" value="Genomic_DNA"/>
</dbReference>
<dbReference type="PANTHER" id="PTHR12369">
    <property type="entry name" value="CHONDROITIN SYNTHASE"/>
    <property type="match status" value="1"/>
</dbReference>
<dbReference type="PANTHER" id="PTHR12369:SF46">
    <property type="entry name" value="N-ACETYL-BETA-GLUCOSAMINYL-GLYCOPROTEIN 4-BETA-N-ACETYLGALACTOSAMINYLTRANSFERASE 1"/>
    <property type="match status" value="1"/>
</dbReference>
<evidence type="ECO:0000313" key="1">
    <source>
        <dbReference type="EMBL" id="RXN02873.1"/>
    </source>
</evidence>
<dbReference type="AlphaFoldDB" id="A0A498L632"/>
<protein>
    <submittedName>
        <fullName evidence="1">N-acetyl-beta-glucosaminyl-glyco 4-beta-N-acetylgalactosaminyltransferase 1-like protein</fullName>
    </submittedName>
</protein>
<dbReference type="InterPro" id="IPR051227">
    <property type="entry name" value="CS_glycosyltransferase"/>
</dbReference>
<dbReference type="STRING" id="84645.A0A498L632"/>
<reference evidence="1 2" key="1">
    <citation type="submission" date="2018-03" db="EMBL/GenBank/DDBJ databases">
        <title>Draft genome sequence of Rohu Carp (Labeo rohita).</title>
        <authorList>
            <person name="Das P."/>
            <person name="Kushwaha B."/>
            <person name="Joshi C.G."/>
            <person name="Kumar D."/>
            <person name="Nagpure N.S."/>
            <person name="Sahoo L."/>
            <person name="Das S.P."/>
            <person name="Bit A."/>
            <person name="Patnaik S."/>
            <person name="Meher P.K."/>
            <person name="Jayasankar P."/>
            <person name="Koringa P.G."/>
            <person name="Patel N.V."/>
            <person name="Hinsu A.T."/>
            <person name="Kumar R."/>
            <person name="Pandey M."/>
            <person name="Agarwal S."/>
            <person name="Srivastava S."/>
            <person name="Singh M."/>
            <person name="Iquebal M.A."/>
            <person name="Jaiswal S."/>
            <person name="Angadi U.B."/>
            <person name="Kumar N."/>
            <person name="Raza M."/>
            <person name="Shah T.M."/>
            <person name="Rai A."/>
            <person name="Jena J.K."/>
        </authorList>
    </citation>
    <scope>NUCLEOTIDE SEQUENCE [LARGE SCALE GENOMIC DNA]</scope>
    <source>
        <strain evidence="1">DASCIFA01</strain>
        <tissue evidence="1">Testis</tissue>
    </source>
</reference>
<organism evidence="1 2">
    <name type="scientific">Labeo rohita</name>
    <name type="common">Indian major carp</name>
    <name type="synonym">Cyprinus rohita</name>
    <dbReference type="NCBI Taxonomy" id="84645"/>
    <lineage>
        <taxon>Eukaryota</taxon>
        <taxon>Metazoa</taxon>
        <taxon>Chordata</taxon>
        <taxon>Craniata</taxon>
        <taxon>Vertebrata</taxon>
        <taxon>Euteleostomi</taxon>
        <taxon>Actinopterygii</taxon>
        <taxon>Neopterygii</taxon>
        <taxon>Teleostei</taxon>
        <taxon>Ostariophysi</taxon>
        <taxon>Cypriniformes</taxon>
        <taxon>Cyprinidae</taxon>
        <taxon>Labeoninae</taxon>
        <taxon>Labeonini</taxon>
        <taxon>Labeo</taxon>
    </lineage>
</organism>
<gene>
    <name evidence="1" type="ORF">ROHU_034715</name>
</gene>
<keyword evidence="1" id="KW-0808">Transferase</keyword>
<name>A0A498L632_LABRO</name>
<dbReference type="GO" id="GO:0008376">
    <property type="term" value="F:acetylgalactosaminyltransferase activity"/>
    <property type="evidence" value="ECO:0007669"/>
    <property type="project" value="TreeGrafter"/>
</dbReference>
<accession>A0A498L632</accession>